<gene>
    <name evidence="3" type="ORF">GRI40_04570</name>
</gene>
<proteinExistence type="predicted"/>
<feature type="region of interest" description="Disordered" evidence="1">
    <location>
        <begin position="1"/>
        <end position="26"/>
    </location>
</feature>
<name>A0A6I4TCW1_9SPHN</name>
<dbReference type="RefSeq" id="WP_160610247.1">
    <property type="nucleotide sequence ID" value="NZ_WTZA01000001.1"/>
</dbReference>
<dbReference type="AlphaFoldDB" id="A0A6I4TCW1"/>
<accession>A0A6I4TCW1</accession>
<feature type="domain" description="DUF559" evidence="2">
    <location>
        <begin position="33"/>
        <end position="137"/>
    </location>
</feature>
<comment type="caution">
    <text evidence="3">The sequence shown here is derived from an EMBL/GenBank/DDBJ whole genome shotgun (WGS) entry which is preliminary data.</text>
</comment>
<dbReference type="Proteomes" id="UP000439522">
    <property type="component" value="Unassembled WGS sequence"/>
</dbReference>
<feature type="compositionally biased region" description="Basic and acidic residues" evidence="1">
    <location>
        <begin position="10"/>
        <end position="22"/>
    </location>
</feature>
<dbReference type="InterPro" id="IPR047216">
    <property type="entry name" value="Endonuclease_DUF559_bact"/>
</dbReference>
<dbReference type="OrthoDB" id="9798754at2"/>
<evidence type="ECO:0000313" key="3">
    <source>
        <dbReference type="EMBL" id="MXO74497.1"/>
    </source>
</evidence>
<dbReference type="PANTHER" id="PTHR38590:SF1">
    <property type="entry name" value="BLL0828 PROTEIN"/>
    <property type="match status" value="1"/>
</dbReference>
<dbReference type="CDD" id="cd01038">
    <property type="entry name" value="Endonuclease_DUF559"/>
    <property type="match status" value="1"/>
</dbReference>
<keyword evidence="4" id="KW-1185">Reference proteome</keyword>
<dbReference type="SUPFAM" id="SSF52980">
    <property type="entry name" value="Restriction endonuclease-like"/>
    <property type="match status" value="1"/>
</dbReference>
<dbReference type="Gene3D" id="3.40.960.10">
    <property type="entry name" value="VSR Endonuclease"/>
    <property type="match status" value="1"/>
</dbReference>
<dbReference type="Pfam" id="PF04480">
    <property type="entry name" value="DUF559"/>
    <property type="match status" value="1"/>
</dbReference>
<sequence length="156" mass="17328">MRTGGSLPPRDGEGDRAKRGGGDSKFVARPAVARARQLRKDMSVSERLLWQRLRLRPKGYKFRRQHPIGPYIADSCCLSERFVIEVDGSAHDAIDRAKFDLRRNAFMKENGFRVLRVTAARVLANADDTAEAIVARLPSPLHRPADGPPPRAGEAT</sequence>
<reference evidence="3 4" key="1">
    <citation type="submission" date="2019-12" db="EMBL/GenBank/DDBJ databases">
        <title>Genomic-based taxomic classification of the family Erythrobacteraceae.</title>
        <authorList>
            <person name="Xu L."/>
        </authorList>
    </citation>
    <scope>NUCLEOTIDE SEQUENCE [LARGE SCALE GENOMIC DNA]</scope>
    <source>
        <strain evidence="3 4">100921-2</strain>
    </source>
</reference>
<dbReference type="InterPro" id="IPR007569">
    <property type="entry name" value="DUF559"/>
</dbReference>
<dbReference type="InterPro" id="IPR011335">
    <property type="entry name" value="Restrct_endonuc-II-like"/>
</dbReference>
<protein>
    <submittedName>
        <fullName evidence="3">DUF559 domain-containing protein</fullName>
    </submittedName>
</protein>
<organism evidence="3 4">
    <name type="scientific">Tsuneonella aeria</name>
    <dbReference type="NCBI Taxonomy" id="1837929"/>
    <lineage>
        <taxon>Bacteria</taxon>
        <taxon>Pseudomonadati</taxon>
        <taxon>Pseudomonadota</taxon>
        <taxon>Alphaproteobacteria</taxon>
        <taxon>Sphingomonadales</taxon>
        <taxon>Erythrobacteraceae</taxon>
        <taxon>Tsuneonella</taxon>
    </lineage>
</organism>
<evidence type="ECO:0000259" key="2">
    <source>
        <dbReference type="Pfam" id="PF04480"/>
    </source>
</evidence>
<dbReference type="EMBL" id="WTZA01000001">
    <property type="protein sequence ID" value="MXO74497.1"/>
    <property type="molecule type" value="Genomic_DNA"/>
</dbReference>
<dbReference type="PANTHER" id="PTHR38590">
    <property type="entry name" value="BLL0828 PROTEIN"/>
    <property type="match status" value="1"/>
</dbReference>
<evidence type="ECO:0000256" key="1">
    <source>
        <dbReference type="SAM" id="MobiDB-lite"/>
    </source>
</evidence>
<evidence type="ECO:0000313" key="4">
    <source>
        <dbReference type="Proteomes" id="UP000439522"/>
    </source>
</evidence>